<feature type="non-terminal residue" evidence="3">
    <location>
        <position position="92"/>
    </location>
</feature>
<evidence type="ECO:0000313" key="4">
    <source>
        <dbReference type="Proteomes" id="UP000725257"/>
    </source>
</evidence>
<keyword evidence="4" id="KW-1185">Reference proteome</keyword>
<sequence>FYLCRNQDTWLGVSEIEKALVNISAVVEKLENATMDAIQAQQEELRSLSRVVLQNRMALDILLAAQGGVCIMINTSCCTYVDQSGRVSTDLQ</sequence>
<dbReference type="Pfam" id="PF00429">
    <property type="entry name" value="TLV_coat"/>
    <property type="match status" value="1"/>
</dbReference>
<gene>
    <name evidence="3" type="primary">ERVV-2_1</name>
    <name evidence="3" type="ORF">FQV14_0001899</name>
</gene>
<dbReference type="PANTHER" id="PTHR10424">
    <property type="entry name" value="VIRAL ENVELOPE PROTEIN"/>
    <property type="match status" value="1"/>
</dbReference>
<accession>A0A8J4JCR9</accession>
<keyword evidence="1" id="KW-1015">Disulfide bond</keyword>
<feature type="non-terminal residue" evidence="3">
    <location>
        <position position="1"/>
    </location>
</feature>
<dbReference type="AlphaFoldDB" id="A0A8J4JCR9"/>
<reference evidence="3 4" key="1">
    <citation type="journal article" date="2019" name="Gigascience">
        <title>High-coverage genomes to elucidate the evolution of penguins.</title>
        <authorList>
            <person name="Pan H."/>
            <person name="Cole T.L."/>
            <person name="Bi X."/>
            <person name="Fang M."/>
            <person name="Zhou C."/>
            <person name="Yang Z."/>
            <person name="Ksepka D.T."/>
            <person name="Hart T."/>
            <person name="Bouzat J.L."/>
            <person name="Argilla L.S."/>
            <person name="Bertelsen M.F."/>
            <person name="Boersma P.D."/>
            <person name="Bost C.A."/>
            <person name="Cherel Y."/>
            <person name="Dann P."/>
            <person name="Fiddaman S.R."/>
            <person name="Howard P."/>
            <person name="Labuschagne K."/>
            <person name="Mattern T."/>
            <person name="Miller G."/>
            <person name="Parker P."/>
            <person name="Phillips R.A."/>
            <person name="Quillfeldt P."/>
            <person name="Ryan P.G."/>
            <person name="Taylor H."/>
            <person name="Thompson D.R."/>
            <person name="Young M.J."/>
            <person name="Ellegaard M.R."/>
            <person name="Gilbert M.T.P."/>
            <person name="Sinding M.S."/>
            <person name="Pacheco G."/>
            <person name="Shepherd L.D."/>
            <person name="Tennyson A.J.D."/>
            <person name="Grosser S."/>
            <person name="Kay E."/>
            <person name="Nupen L.J."/>
            <person name="Ellenberg U."/>
            <person name="Houston D.M."/>
            <person name="Reeve A.H."/>
            <person name="Johnson K."/>
            <person name="Masello J.F."/>
            <person name="Stracke T."/>
            <person name="McKinlay B."/>
            <person name="Borboroglu P.G."/>
            <person name="Zhang D.X."/>
            <person name="Zhang G."/>
        </authorList>
    </citation>
    <scope>NUCLEOTIDE SEQUENCE [LARGE SCALE GENOMIC DNA]</scope>
    <source>
        <strain evidence="3">Ant 5</strain>
    </source>
</reference>
<comment type="caution">
    <text evidence="3">The sequence shown here is derived from an EMBL/GenBank/DDBJ whole genome shotgun (WGS) entry which is preliminary data.</text>
</comment>
<keyword evidence="2" id="KW-0175">Coiled coil</keyword>
<dbReference type="SUPFAM" id="SSF58069">
    <property type="entry name" value="Virus ectodomain"/>
    <property type="match status" value="1"/>
</dbReference>
<dbReference type="Gene3D" id="1.10.287.210">
    <property type="match status" value="1"/>
</dbReference>
<evidence type="ECO:0000256" key="2">
    <source>
        <dbReference type="SAM" id="Coils"/>
    </source>
</evidence>
<dbReference type="PANTHER" id="PTHR10424:SF73">
    <property type="entry name" value="ENDOGENOUS RETROVIRUS GROUP FC1 ENV POLYPROTEIN-RELATED"/>
    <property type="match status" value="1"/>
</dbReference>
<protein>
    <submittedName>
        <fullName evidence="3">Endogenous retrovirus group V member 2 Env polyprotein</fullName>
    </submittedName>
</protein>
<evidence type="ECO:0000256" key="1">
    <source>
        <dbReference type="ARBA" id="ARBA00023157"/>
    </source>
</evidence>
<evidence type="ECO:0000313" key="3">
    <source>
        <dbReference type="EMBL" id="KAF1518591.1"/>
    </source>
</evidence>
<organism evidence="3 4">
    <name type="scientific">Eudyptes sclateri</name>
    <name type="common">Erect-crested penguin</name>
    <dbReference type="NCBI Taxonomy" id="92688"/>
    <lineage>
        <taxon>Eukaryota</taxon>
        <taxon>Metazoa</taxon>
        <taxon>Chordata</taxon>
        <taxon>Craniata</taxon>
        <taxon>Vertebrata</taxon>
        <taxon>Euteleostomi</taxon>
        <taxon>Archelosauria</taxon>
        <taxon>Archosauria</taxon>
        <taxon>Dinosauria</taxon>
        <taxon>Saurischia</taxon>
        <taxon>Theropoda</taxon>
        <taxon>Coelurosauria</taxon>
        <taxon>Aves</taxon>
        <taxon>Neognathae</taxon>
        <taxon>Neoaves</taxon>
        <taxon>Aequornithes</taxon>
        <taxon>Sphenisciformes</taxon>
        <taxon>Spheniscidae</taxon>
        <taxon>Eudyptes</taxon>
    </lineage>
</organism>
<dbReference type="EMBL" id="VULE01002415">
    <property type="protein sequence ID" value="KAF1518591.1"/>
    <property type="molecule type" value="Genomic_DNA"/>
</dbReference>
<name>A0A8J4JCR9_EUDSL</name>
<feature type="coiled-coil region" evidence="2">
    <location>
        <begin position="13"/>
        <end position="43"/>
    </location>
</feature>
<proteinExistence type="predicted"/>
<dbReference type="InterPro" id="IPR018154">
    <property type="entry name" value="TLV/ENV_coat_polyprotein"/>
</dbReference>
<dbReference type="Proteomes" id="UP000725257">
    <property type="component" value="Unassembled WGS sequence"/>
</dbReference>